<organism evidence="2">
    <name type="scientific">Micrurus lemniscatus lemniscatus</name>
    <dbReference type="NCBI Taxonomy" id="129467"/>
    <lineage>
        <taxon>Eukaryota</taxon>
        <taxon>Metazoa</taxon>
        <taxon>Chordata</taxon>
        <taxon>Craniata</taxon>
        <taxon>Vertebrata</taxon>
        <taxon>Euteleostomi</taxon>
        <taxon>Lepidosauria</taxon>
        <taxon>Squamata</taxon>
        <taxon>Bifurcata</taxon>
        <taxon>Unidentata</taxon>
        <taxon>Episquamata</taxon>
        <taxon>Toxicofera</taxon>
        <taxon>Serpentes</taxon>
        <taxon>Colubroidea</taxon>
        <taxon>Elapidae</taxon>
        <taxon>Elapinae</taxon>
        <taxon>Micrurus</taxon>
    </lineage>
</organism>
<sequence length="105" mass="12025">MVNTKCYCVQFVLIVCMTQTAVSVLLCMRSCLGYLKAKHPLGPRKFAAEKCYFILTEFLTRGKFAVHPIYVSLLQIQANFAWMITTEKCFETYRICFSNKSIFGG</sequence>
<protein>
    <submittedName>
        <fullName evidence="2">Uncharacterized protein</fullName>
    </submittedName>
</protein>
<dbReference type="EMBL" id="IACK01015517">
    <property type="protein sequence ID" value="LAA69203.1"/>
    <property type="molecule type" value="Transcribed_RNA"/>
</dbReference>
<dbReference type="EMBL" id="IACK01015515">
    <property type="protein sequence ID" value="LAA69198.1"/>
    <property type="molecule type" value="Transcribed_RNA"/>
</dbReference>
<evidence type="ECO:0000313" key="2">
    <source>
        <dbReference type="EMBL" id="LAA69198.1"/>
    </source>
</evidence>
<name>A0A2D4HB41_MICLE</name>
<proteinExistence type="predicted"/>
<dbReference type="EMBL" id="IACK01015525">
    <property type="protein sequence ID" value="LAA69209.1"/>
    <property type="molecule type" value="Transcribed_RNA"/>
</dbReference>
<keyword evidence="1" id="KW-0812">Transmembrane</keyword>
<reference evidence="2" key="1">
    <citation type="submission" date="2017-07" db="EMBL/GenBank/DDBJ databases">
        <authorList>
            <person name="Mikheyev A."/>
            <person name="Grau M."/>
        </authorList>
    </citation>
    <scope>NUCLEOTIDE SEQUENCE</scope>
    <source>
        <tissue evidence="2">Venom_gland</tissue>
    </source>
</reference>
<reference evidence="2" key="2">
    <citation type="submission" date="2017-11" db="EMBL/GenBank/DDBJ databases">
        <title>Coralsnake Venomics: Analyses of Venom Gland Transcriptomes and Proteomes of Six Brazilian Taxa.</title>
        <authorList>
            <person name="Aird S.D."/>
            <person name="Jorge da Silva N."/>
            <person name="Qiu L."/>
            <person name="Villar-Briones A."/>
            <person name="Aparecida-Saddi V."/>
            <person name="Campos-Telles M.P."/>
            <person name="Grau M."/>
            <person name="Mikheyev A.S."/>
        </authorList>
    </citation>
    <scope>NUCLEOTIDE SEQUENCE</scope>
    <source>
        <tissue evidence="2">Venom_gland</tissue>
    </source>
</reference>
<evidence type="ECO:0000256" key="1">
    <source>
        <dbReference type="SAM" id="Phobius"/>
    </source>
</evidence>
<dbReference type="AlphaFoldDB" id="A0A2D4HB41"/>
<feature type="transmembrane region" description="Helical" evidence="1">
    <location>
        <begin position="12"/>
        <end position="35"/>
    </location>
</feature>
<keyword evidence="1" id="KW-0472">Membrane</keyword>
<keyword evidence="1" id="KW-1133">Transmembrane helix</keyword>
<accession>A0A2D4HB41</accession>